<name>A0AAD7UXC6_9FUNG</name>
<protein>
    <submittedName>
        <fullName evidence="2">Uncharacterized protein</fullName>
    </submittedName>
</protein>
<reference evidence="2 3" key="1">
    <citation type="submission" date="2023-03" db="EMBL/GenBank/DDBJ databases">
        <title>Genome sequence of Lichtheimia ornata CBS 291.66.</title>
        <authorList>
            <person name="Mohabir J.T."/>
            <person name="Shea T.P."/>
            <person name="Kurbessoian T."/>
            <person name="Berby B."/>
            <person name="Fontaine J."/>
            <person name="Livny J."/>
            <person name="Gnirke A."/>
            <person name="Stajich J.E."/>
            <person name="Cuomo C.A."/>
        </authorList>
    </citation>
    <scope>NUCLEOTIDE SEQUENCE [LARGE SCALE GENOMIC DNA]</scope>
    <source>
        <strain evidence="2">CBS 291.66</strain>
    </source>
</reference>
<dbReference type="InterPro" id="IPR036047">
    <property type="entry name" value="F-box-like_dom_sf"/>
</dbReference>
<gene>
    <name evidence="2" type="ORF">O0I10_010428</name>
</gene>
<dbReference type="InterPro" id="IPR000408">
    <property type="entry name" value="Reg_chr_condens"/>
</dbReference>
<feature type="repeat" description="RCC1" evidence="1">
    <location>
        <begin position="377"/>
        <end position="431"/>
    </location>
</feature>
<dbReference type="PANTHER" id="PTHR45982:SF3">
    <property type="entry name" value="F-BOX PROTEIN POF9"/>
    <property type="match status" value="1"/>
</dbReference>
<dbReference type="AlphaFoldDB" id="A0AAD7UXC6"/>
<dbReference type="GO" id="GO:0005737">
    <property type="term" value="C:cytoplasm"/>
    <property type="evidence" value="ECO:0007669"/>
    <property type="project" value="TreeGrafter"/>
</dbReference>
<dbReference type="PRINTS" id="PR00633">
    <property type="entry name" value="RCCNDNSATION"/>
</dbReference>
<dbReference type="PROSITE" id="PS50012">
    <property type="entry name" value="RCC1_3"/>
    <property type="match status" value="3"/>
</dbReference>
<comment type="caution">
    <text evidence="2">The sequence shown here is derived from an EMBL/GenBank/DDBJ whole genome shotgun (WGS) entry which is preliminary data.</text>
</comment>
<dbReference type="GeneID" id="83217831"/>
<dbReference type="SUPFAM" id="SSF50985">
    <property type="entry name" value="RCC1/BLIP-II"/>
    <property type="match status" value="1"/>
</dbReference>
<proteinExistence type="predicted"/>
<dbReference type="InterPro" id="IPR051553">
    <property type="entry name" value="Ran_GTPase-activating"/>
</dbReference>
<accession>A0AAD7UXC6</accession>
<dbReference type="SUPFAM" id="SSF81383">
    <property type="entry name" value="F-box domain"/>
    <property type="match status" value="1"/>
</dbReference>
<evidence type="ECO:0000256" key="1">
    <source>
        <dbReference type="PROSITE-ProRule" id="PRU00235"/>
    </source>
</evidence>
<dbReference type="Pfam" id="PF00415">
    <property type="entry name" value="RCC1"/>
    <property type="match status" value="2"/>
</dbReference>
<dbReference type="Proteomes" id="UP001234581">
    <property type="component" value="Unassembled WGS sequence"/>
</dbReference>
<dbReference type="InterPro" id="IPR009091">
    <property type="entry name" value="RCC1/BLIP-II"/>
</dbReference>
<dbReference type="Gene3D" id="2.130.10.30">
    <property type="entry name" value="Regulator of chromosome condensation 1/beta-lactamase-inhibitor protein II"/>
    <property type="match status" value="2"/>
</dbReference>
<evidence type="ECO:0000313" key="2">
    <source>
        <dbReference type="EMBL" id="KAJ8653861.1"/>
    </source>
</evidence>
<sequence length="437" mass="49322">MLYNLPLDVLLEQTLPCLDVSNLAILSSTCHLFYILCNDDRVWKGRVISDFGLLLPLNTKRYTWKQLYIELDQGQRIYTWGENSDKRLGFGDQENAGRDAFLRQITIPRELRGLRSKGIVDIVAGGWSFHALDRRGQVWMWGWMQPRHPLIIPPQQDLVRQPMCVRFPTQVRIKVIASGKLHAVALDHQGRLWHWANSWKPQEVHIIKATGAITHITAHWNYSTALTATGQVFLIPFPVSPKSMIVTSEPIHKNDQFIKVAGLDDASIALTRTGQVFKLHFASLHSQNNDSARCDVTELKRFSHFLQHPGDGTSFDYRRAILSAQAQQFAICSQGKALLGHENSEADDEPQILDTAGHDIQKVTFGNFHYGALTTEGRLLTWGLYSSGALGRGYEDDEQRETSPEIVEKLQDMFVFAIGFGGFHSGCAAIPRRLLNP</sequence>
<dbReference type="GO" id="GO:0005085">
    <property type="term" value="F:guanyl-nucleotide exchange factor activity"/>
    <property type="evidence" value="ECO:0007669"/>
    <property type="project" value="TreeGrafter"/>
</dbReference>
<organism evidence="2 3">
    <name type="scientific">Lichtheimia ornata</name>
    <dbReference type="NCBI Taxonomy" id="688661"/>
    <lineage>
        <taxon>Eukaryota</taxon>
        <taxon>Fungi</taxon>
        <taxon>Fungi incertae sedis</taxon>
        <taxon>Mucoromycota</taxon>
        <taxon>Mucoromycotina</taxon>
        <taxon>Mucoromycetes</taxon>
        <taxon>Mucorales</taxon>
        <taxon>Lichtheimiaceae</taxon>
        <taxon>Lichtheimia</taxon>
    </lineage>
</organism>
<feature type="repeat" description="RCC1" evidence="1">
    <location>
        <begin position="75"/>
        <end position="135"/>
    </location>
</feature>
<evidence type="ECO:0000313" key="3">
    <source>
        <dbReference type="Proteomes" id="UP001234581"/>
    </source>
</evidence>
<feature type="repeat" description="RCC1" evidence="1">
    <location>
        <begin position="136"/>
        <end position="189"/>
    </location>
</feature>
<dbReference type="PANTHER" id="PTHR45982">
    <property type="entry name" value="REGULATOR OF CHROMOSOME CONDENSATION"/>
    <property type="match status" value="1"/>
</dbReference>
<dbReference type="RefSeq" id="XP_058338775.1">
    <property type="nucleotide sequence ID" value="XM_058490408.1"/>
</dbReference>
<keyword evidence="3" id="KW-1185">Reference proteome</keyword>
<dbReference type="EMBL" id="JARTCD010000070">
    <property type="protein sequence ID" value="KAJ8653861.1"/>
    <property type="molecule type" value="Genomic_DNA"/>
</dbReference>